<evidence type="ECO:0000313" key="3">
    <source>
        <dbReference type="Proteomes" id="UP001331761"/>
    </source>
</evidence>
<accession>A0AAN8G087</accession>
<gene>
    <name evidence="2" type="ORF">GCK32_020357</name>
</gene>
<protein>
    <submittedName>
        <fullName evidence="2">Uncharacterized protein</fullName>
    </submittedName>
</protein>
<proteinExistence type="predicted"/>
<evidence type="ECO:0000256" key="1">
    <source>
        <dbReference type="SAM" id="MobiDB-lite"/>
    </source>
</evidence>
<dbReference type="EMBL" id="WIXE01009806">
    <property type="protein sequence ID" value="KAK5978103.1"/>
    <property type="molecule type" value="Genomic_DNA"/>
</dbReference>
<sequence>MIENKPPSIVLEADVKEILSRYNSKLQSNKAVKQRSALSKSTKPSKRKVSLDDKQINMVNIGMDNEHLQEDLEKVPKKTYETSLARLKEQPQGAAP</sequence>
<comment type="caution">
    <text evidence="2">The sequence shown here is derived from an EMBL/GenBank/DDBJ whole genome shotgun (WGS) entry which is preliminary data.</text>
</comment>
<keyword evidence="3" id="KW-1185">Reference proteome</keyword>
<feature type="compositionally biased region" description="Polar residues" evidence="1">
    <location>
        <begin position="29"/>
        <end position="42"/>
    </location>
</feature>
<dbReference type="AlphaFoldDB" id="A0AAN8G087"/>
<name>A0AAN8G087_TRICO</name>
<organism evidence="2 3">
    <name type="scientific">Trichostrongylus colubriformis</name>
    <name type="common">Black scour worm</name>
    <dbReference type="NCBI Taxonomy" id="6319"/>
    <lineage>
        <taxon>Eukaryota</taxon>
        <taxon>Metazoa</taxon>
        <taxon>Ecdysozoa</taxon>
        <taxon>Nematoda</taxon>
        <taxon>Chromadorea</taxon>
        <taxon>Rhabditida</taxon>
        <taxon>Rhabditina</taxon>
        <taxon>Rhabditomorpha</taxon>
        <taxon>Strongyloidea</taxon>
        <taxon>Trichostrongylidae</taxon>
        <taxon>Trichostrongylus</taxon>
    </lineage>
</organism>
<reference evidence="2 3" key="1">
    <citation type="submission" date="2019-10" db="EMBL/GenBank/DDBJ databases">
        <title>Assembly and Annotation for the nematode Trichostrongylus colubriformis.</title>
        <authorList>
            <person name="Martin J."/>
        </authorList>
    </citation>
    <scope>NUCLEOTIDE SEQUENCE [LARGE SCALE GENOMIC DNA]</scope>
    <source>
        <strain evidence="2">G859</strain>
        <tissue evidence="2">Whole worm</tissue>
    </source>
</reference>
<evidence type="ECO:0000313" key="2">
    <source>
        <dbReference type="EMBL" id="KAK5978103.1"/>
    </source>
</evidence>
<feature type="region of interest" description="Disordered" evidence="1">
    <location>
        <begin position="29"/>
        <end position="50"/>
    </location>
</feature>
<dbReference type="Proteomes" id="UP001331761">
    <property type="component" value="Unassembled WGS sequence"/>
</dbReference>